<evidence type="ECO:0000313" key="2">
    <source>
        <dbReference type="Proteomes" id="UP000184383"/>
    </source>
</evidence>
<dbReference type="AlphaFoldDB" id="A0A1L9RYE8"/>
<dbReference type="GeneID" id="63746367"/>
<proteinExistence type="predicted"/>
<accession>A0A1L9RYE8</accession>
<dbReference type="OrthoDB" id="167809at2759"/>
<organism evidence="1 2">
    <name type="scientific">Aspergillus wentii DTO 134E9</name>
    <dbReference type="NCBI Taxonomy" id="1073089"/>
    <lineage>
        <taxon>Eukaryota</taxon>
        <taxon>Fungi</taxon>
        <taxon>Dikarya</taxon>
        <taxon>Ascomycota</taxon>
        <taxon>Pezizomycotina</taxon>
        <taxon>Eurotiomycetes</taxon>
        <taxon>Eurotiomycetidae</taxon>
        <taxon>Eurotiales</taxon>
        <taxon>Aspergillaceae</taxon>
        <taxon>Aspergillus</taxon>
        <taxon>Aspergillus subgen. Cremei</taxon>
    </lineage>
</organism>
<name>A0A1L9RYE8_ASPWE</name>
<gene>
    <name evidence="1" type="ORF">ASPWEDRAFT_169795</name>
</gene>
<dbReference type="VEuPathDB" id="FungiDB:ASPWEDRAFT_169795"/>
<dbReference type="EMBL" id="KV878210">
    <property type="protein sequence ID" value="OJJ39971.1"/>
    <property type="molecule type" value="Genomic_DNA"/>
</dbReference>
<dbReference type="STRING" id="1073089.A0A1L9RYE8"/>
<evidence type="ECO:0000313" key="1">
    <source>
        <dbReference type="EMBL" id="OJJ39971.1"/>
    </source>
</evidence>
<dbReference type="Proteomes" id="UP000184383">
    <property type="component" value="Unassembled WGS sequence"/>
</dbReference>
<reference evidence="2" key="1">
    <citation type="journal article" date="2017" name="Genome Biol.">
        <title>Comparative genomics reveals high biological diversity and specific adaptations in the industrially and medically important fungal genus Aspergillus.</title>
        <authorList>
            <person name="de Vries R.P."/>
            <person name="Riley R."/>
            <person name="Wiebenga A."/>
            <person name="Aguilar-Osorio G."/>
            <person name="Amillis S."/>
            <person name="Uchima C.A."/>
            <person name="Anderluh G."/>
            <person name="Asadollahi M."/>
            <person name="Askin M."/>
            <person name="Barry K."/>
            <person name="Battaglia E."/>
            <person name="Bayram O."/>
            <person name="Benocci T."/>
            <person name="Braus-Stromeyer S.A."/>
            <person name="Caldana C."/>
            <person name="Canovas D."/>
            <person name="Cerqueira G.C."/>
            <person name="Chen F."/>
            <person name="Chen W."/>
            <person name="Choi C."/>
            <person name="Clum A."/>
            <person name="Dos Santos R.A."/>
            <person name="Damasio A.R."/>
            <person name="Diallinas G."/>
            <person name="Emri T."/>
            <person name="Fekete E."/>
            <person name="Flipphi M."/>
            <person name="Freyberg S."/>
            <person name="Gallo A."/>
            <person name="Gournas C."/>
            <person name="Habgood R."/>
            <person name="Hainaut M."/>
            <person name="Harispe M.L."/>
            <person name="Henrissat B."/>
            <person name="Hilden K.S."/>
            <person name="Hope R."/>
            <person name="Hossain A."/>
            <person name="Karabika E."/>
            <person name="Karaffa L."/>
            <person name="Karanyi Z."/>
            <person name="Krasevec N."/>
            <person name="Kuo A."/>
            <person name="Kusch H."/>
            <person name="LaButti K."/>
            <person name="Lagendijk E.L."/>
            <person name="Lapidus A."/>
            <person name="Levasseur A."/>
            <person name="Lindquist E."/>
            <person name="Lipzen A."/>
            <person name="Logrieco A.F."/>
            <person name="MacCabe A."/>
            <person name="Maekelae M.R."/>
            <person name="Malavazi I."/>
            <person name="Melin P."/>
            <person name="Meyer V."/>
            <person name="Mielnichuk N."/>
            <person name="Miskei M."/>
            <person name="Molnar A.P."/>
            <person name="Mule G."/>
            <person name="Ngan C.Y."/>
            <person name="Orejas M."/>
            <person name="Orosz E."/>
            <person name="Ouedraogo J.P."/>
            <person name="Overkamp K.M."/>
            <person name="Park H.-S."/>
            <person name="Perrone G."/>
            <person name="Piumi F."/>
            <person name="Punt P.J."/>
            <person name="Ram A.F."/>
            <person name="Ramon A."/>
            <person name="Rauscher S."/>
            <person name="Record E."/>
            <person name="Riano-Pachon D.M."/>
            <person name="Robert V."/>
            <person name="Roehrig J."/>
            <person name="Ruller R."/>
            <person name="Salamov A."/>
            <person name="Salih N.S."/>
            <person name="Samson R.A."/>
            <person name="Sandor E."/>
            <person name="Sanguinetti M."/>
            <person name="Schuetze T."/>
            <person name="Sepcic K."/>
            <person name="Shelest E."/>
            <person name="Sherlock G."/>
            <person name="Sophianopoulou V."/>
            <person name="Squina F.M."/>
            <person name="Sun H."/>
            <person name="Susca A."/>
            <person name="Todd R.B."/>
            <person name="Tsang A."/>
            <person name="Unkles S.E."/>
            <person name="van de Wiele N."/>
            <person name="van Rossen-Uffink D."/>
            <person name="Oliveira J.V."/>
            <person name="Vesth T.C."/>
            <person name="Visser J."/>
            <person name="Yu J.-H."/>
            <person name="Zhou M."/>
            <person name="Andersen M.R."/>
            <person name="Archer D.B."/>
            <person name="Baker S.E."/>
            <person name="Benoit I."/>
            <person name="Brakhage A.A."/>
            <person name="Braus G.H."/>
            <person name="Fischer R."/>
            <person name="Frisvad J.C."/>
            <person name="Goldman G.H."/>
            <person name="Houbraken J."/>
            <person name="Oakley B."/>
            <person name="Pocsi I."/>
            <person name="Scazzocchio C."/>
            <person name="Seiboth B."/>
            <person name="vanKuyk P.A."/>
            <person name="Wortman J."/>
            <person name="Dyer P.S."/>
            <person name="Grigoriev I.V."/>
        </authorList>
    </citation>
    <scope>NUCLEOTIDE SEQUENCE [LARGE SCALE GENOMIC DNA]</scope>
    <source>
        <strain evidence="2">DTO 134E9</strain>
    </source>
</reference>
<protein>
    <submittedName>
        <fullName evidence="1">Uncharacterized protein</fullName>
    </submittedName>
</protein>
<sequence length="176" mass="19345">MNRNILAFGSQGRNLLITVNEYVNLRSRSCWIDSVSVVRRQHMRKMYPALRIVKPSATIRDAAAILERYGSCPDLQTRVVAVLKGLLARKIATPDRGGSSTTTEFVAVFLQATQNPSTVGSNHAIMASDPGLKNSLLVEHGPLDVEETAQARTPFCKAYSFAMGDLYPRASKSEFT</sequence>
<dbReference type="RefSeq" id="XP_040693647.1">
    <property type="nucleotide sequence ID" value="XM_040830519.1"/>
</dbReference>
<keyword evidence="2" id="KW-1185">Reference proteome</keyword>